<proteinExistence type="inferred from homology"/>
<sequence>MPAHHHRHQHGVMSGWIVRPYDLVVGGVLMRGTYRRIAEHLTTGIVSGGRVLDVGTGPGRLVEAISRRRDDLQVIGIDPSSDMITRARRRTRTLPNVQVRMASAEDLPFEEESVDAVVSSLSSHHWADRVVALDEQARVLRPGGRLWIVDLASHLPDGIRDEVHDAGLRITDADKEVLGAAHRRLVLITARKPLAAA</sequence>
<dbReference type="InterPro" id="IPR029063">
    <property type="entry name" value="SAM-dependent_MTases_sf"/>
</dbReference>
<evidence type="ECO:0000256" key="1">
    <source>
        <dbReference type="ARBA" id="ARBA00008361"/>
    </source>
</evidence>
<evidence type="ECO:0000313" key="5">
    <source>
        <dbReference type="EMBL" id="BAK33080.1"/>
    </source>
</evidence>
<evidence type="ECO:0000259" key="4">
    <source>
        <dbReference type="Pfam" id="PF08241"/>
    </source>
</evidence>
<dbReference type="SUPFAM" id="SSF53335">
    <property type="entry name" value="S-adenosyl-L-methionine-dependent methyltransferases"/>
    <property type="match status" value="1"/>
</dbReference>
<evidence type="ECO:0000256" key="3">
    <source>
        <dbReference type="ARBA" id="ARBA00022679"/>
    </source>
</evidence>
<dbReference type="Pfam" id="PF08241">
    <property type="entry name" value="Methyltransf_11"/>
    <property type="match status" value="1"/>
</dbReference>
<feature type="domain" description="Methyltransferase type 11" evidence="4">
    <location>
        <begin position="52"/>
        <end position="148"/>
    </location>
</feature>
<accession>F5XGH3</accession>
<dbReference type="eggNOG" id="COG2226">
    <property type="taxonomic scope" value="Bacteria"/>
</dbReference>
<name>F5XGH3_MICPN</name>
<dbReference type="GO" id="GO:0008757">
    <property type="term" value="F:S-adenosylmethionine-dependent methyltransferase activity"/>
    <property type="evidence" value="ECO:0007669"/>
    <property type="project" value="InterPro"/>
</dbReference>
<dbReference type="InterPro" id="IPR013216">
    <property type="entry name" value="Methyltransf_11"/>
</dbReference>
<protein>
    <submittedName>
        <fullName evidence="5">Putative methyltransferase</fullName>
        <ecNumber evidence="5">2.1.1.-</ecNumber>
    </submittedName>
</protein>
<dbReference type="GO" id="GO:0032259">
    <property type="term" value="P:methylation"/>
    <property type="evidence" value="ECO:0007669"/>
    <property type="project" value="UniProtKB-KW"/>
</dbReference>
<dbReference type="CDD" id="cd02440">
    <property type="entry name" value="AdoMet_MTases"/>
    <property type="match status" value="1"/>
</dbReference>
<gene>
    <name evidence="5" type="ordered locus">MLP_00660</name>
</gene>
<dbReference type="KEGG" id="mph:MLP_00660"/>
<dbReference type="AlphaFoldDB" id="F5XGH3"/>
<dbReference type="PANTHER" id="PTHR44942:SF4">
    <property type="entry name" value="METHYLTRANSFERASE TYPE 11 DOMAIN-CONTAINING PROTEIN"/>
    <property type="match status" value="1"/>
</dbReference>
<dbReference type="OrthoDB" id="7062303at2"/>
<comment type="similarity">
    <text evidence="1">Belongs to the methyltransferase superfamily.</text>
</comment>
<keyword evidence="6" id="KW-1185">Reference proteome</keyword>
<dbReference type="EMBL" id="AP012204">
    <property type="protein sequence ID" value="BAK33080.1"/>
    <property type="molecule type" value="Genomic_DNA"/>
</dbReference>
<dbReference type="STRING" id="1032480.MLP_00660"/>
<dbReference type="InterPro" id="IPR051052">
    <property type="entry name" value="Diverse_substrate_MTase"/>
</dbReference>
<dbReference type="Gene3D" id="3.40.50.150">
    <property type="entry name" value="Vaccinia Virus protein VP39"/>
    <property type="match status" value="1"/>
</dbReference>
<dbReference type="RefSeq" id="WP_013860969.1">
    <property type="nucleotide sequence ID" value="NC_015635.1"/>
</dbReference>
<organism evidence="5 6">
    <name type="scientific">Microlunatus phosphovorus (strain ATCC 700054 / DSM 10555 / JCM 9379 / NBRC 101784 / NCIMB 13414 / VKM Ac-1990 / NM-1)</name>
    <dbReference type="NCBI Taxonomy" id="1032480"/>
    <lineage>
        <taxon>Bacteria</taxon>
        <taxon>Bacillati</taxon>
        <taxon>Actinomycetota</taxon>
        <taxon>Actinomycetes</taxon>
        <taxon>Propionibacteriales</taxon>
        <taxon>Propionibacteriaceae</taxon>
        <taxon>Microlunatus</taxon>
    </lineage>
</organism>
<dbReference type="HOGENOM" id="CLU_1382728_0_0_11"/>
<keyword evidence="2 5" id="KW-0489">Methyltransferase</keyword>
<dbReference type="Proteomes" id="UP000007947">
    <property type="component" value="Chromosome"/>
</dbReference>
<evidence type="ECO:0000256" key="2">
    <source>
        <dbReference type="ARBA" id="ARBA00022603"/>
    </source>
</evidence>
<dbReference type="PANTHER" id="PTHR44942">
    <property type="entry name" value="METHYLTRANSF_11 DOMAIN-CONTAINING PROTEIN"/>
    <property type="match status" value="1"/>
</dbReference>
<keyword evidence="3 5" id="KW-0808">Transferase</keyword>
<reference evidence="5 6" key="1">
    <citation type="submission" date="2011-05" db="EMBL/GenBank/DDBJ databases">
        <title>Whole genome sequence of Microlunatus phosphovorus NM-1.</title>
        <authorList>
            <person name="Hosoyama A."/>
            <person name="Sasaki K."/>
            <person name="Harada T."/>
            <person name="Igarashi R."/>
            <person name="Kawakoshi A."/>
            <person name="Sasagawa M."/>
            <person name="Fukada J."/>
            <person name="Nakamura S."/>
            <person name="Katano Y."/>
            <person name="Hanada S."/>
            <person name="Kamagata Y."/>
            <person name="Nakamura N."/>
            <person name="Yamazaki S."/>
            <person name="Fujita N."/>
        </authorList>
    </citation>
    <scope>NUCLEOTIDE SEQUENCE [LARGE SCALE GENOMIC DNA]</scope>
    <source>
        <strain evidence="6">ATCC 700054 / DSM 10555 / JCM 9379 / NBRC 101784 / NCIMB 13414 / VKM Ac-1990 / NM-1</strain>
    </source>
</reference>
<evidence type="ECO:0000313" key="6">
    <source>
        <dbReference type="Proteomes" id="UP000007947"/>
    </source>
</evidence>
<dbReference type="EC" id="2.1.1.-" evidence="5"/>